<dbReference type="Proteomes" id="UP000268016">
    <property type="component" value="Unassembled WGS sequence"/>
</dbReference>
<sequence>MRHVAVVGLRGIPDVMGGIETHCAELLPRMARQSDDLTLTVLSRRRYATAPDPAPGVRQIPLAAPSGRGTEALVHSLWAVLYARLALKADAVHLHGIGPGLAAPLARGLGMGVLFTHHGEDYARAKWKLPARLILRLGEALALRLSHRIITVSAGTAARLKARAPGRADRIVHLPNGVSEPATAGDAEAVMARHGLRPGQFVIQVGRIEPEKGQDTLIDAFRASGGARGTSPMKLLLVGEADHQSGYSRRIMAMAGHGVELAGRLDRDTIFALNRRAALFVLPSLHEGLSIAALEALKAGAPVLLSDIEPNRNLGLEDRHYLKPGSVEDWAKGLRGDPARHRVRQGFDPALYDWDVIARRTLTLLDALPGGRVRLAGTERSAPDV</sequence>
<dbReference type="CDD" id="cd03801">
    <property type="entry name" value="GT4_PimA-like"/>
    <property type="match status" value="1"/>
</dbReference>
<organism evidence="4 5">
    <name type="scientific">Histidinibacterium lentulum</name>
    <dbReference type="NCBI Taxonomy" id="2480588"/>
    <lineage>
        <taxon>Bacteria</taxon>
        <taxon>Pseudomonadati</taxon>
        <taxon>Pseudomonadota</taxon>
        <taxon>Alphaproteobacteria</taxon>
        <taxon>Rhodobacterales</taxon>
        <taxon>Paracoccaceae</taxon>
        <taxon>Histidinibacterium</taxon>
    </lineage>
</organism>
<keyword evidence="5" id="KW-1185">Reference proteome</keyword>
<accession>A0A3N2QSL6</accession>
<evidence type="ECO:0000259" key="3">
    <source>
        <dbReference type="Pfam" id="PF13439"/>
    </source>
</evidence>
<reference evidence="4 5" key="1">
    <citation type="submission" date="2018-10" db="EMBL/GenBank/DDBJ databases">
        <title>Histidinibacterium lentulum gen. nov., sp. nov., a marine bacterium from the culture broth of Picochlorum sp. 122.</title>
        <authorList>
            <person name="Wang G."/>
        </authorList>
    </citation>
    <scope>NUCLEOTIDE SEQUENCE [LARGE SCALE GENOMIC DNA]</scope>
    <source>
        <strain evidence="4 5">B17</strain>
    </source>
</reference>
<dbReference type="EMBL" id="RDRB01000010">
    <property type="protein sequence ID" value="ROT97995.1"/>
    <property type="molecule type" value="Genomic_DNA"/>
</dbReference>
<dbReference type="AlphaFoldDB" id="A0A3N2QSL6"/>
<dbReference type="GO" id="GO:0016757">
    <property type="term" value="F:glycosyltransferase activity"/>
    <property type="evidence" value="ECO:0007669"/>
    <property type="project" value="InterPro"/>
</dbReference>
<evidence type="ECO:0000313" key="5">
    <source>
        <dbReference type="Proteomes" id="UP000268016"/>
    </source>
</evidence>
<dbReference type="Pfam" id="PF13439">
    <property type="entry name" value="Glyco_transf_4"/>
    <property type="match status" value="1"/>
</dbReference>
<name>A0A3N2QSL6_9RHOB</name>
<dbReference type="OrthoDB" id="9790710at2"/>
<dbReference type="Pfam" id="PF00534">
    <property type="entry name" value="Glycos_transf_1"/>
    <property type="match status" value="1"/>
</dbReference>
<evidence type="ECO:0000256" key="1">
    <source>
        <dbReference type="ARBA" id="ARBA00022679"/>
    </source>
</evidence>
<dbReference type="SUPFAM" id="SSF53756">
    <property type="entry name" value="UDP-Glycosyltransferase/glycogen phosphorylase"/>
    <property type="match status" value="1"/>
</dbReference>
<evidence type="ECO:0000259" key="2">
    <source>
        <dbReference type="Pfam" id="PF00534"/>
    </source>
</evidence>
<dbReference type="PANTHER" id="PTHR46401:SF2">
    <property type="entry name" value="GLYCOSYLTRANSFERASE WBBK-RELATED"/>
    <property type="match status" value="1"/>
</dbReference>
<proteinExistence type="predicted"/>
<keyword evidence="1 4" id="KW-0808">Transferase</keyword>
<feature type="domain" description="Glycosyltransferase subfamily 4-like N-terminal" evidence="3">
    <location>
        <begin position="16"/>
        <end position="178"/>
    </location>
</feature>
<dbReference type="PANTHER" id="PTHR46401">
    <property type="entry name" value="GLYCOSYLTRANSFERASE WBBK-RELATED"/>
    <property type="match status" value="1"/>
</dbReference>
<protein>
    <submittedName>
        <fullName evidence="4">Glycosyltransferase</fullName>
    </submittedName>
</protein>
<dbReference type="InterPro" id="IPR001296">
    <property type="entry name" value="Glyco_trans_1"/>
</dbReference>
<dbReference type="RefSeq" id="WP_123643533.1">
    <property type="nucleotide sequence ID" value="NZ_ML119090.1"/>
</dbReference>
<comment type="caution">
    <text evidence="4">The sequence shown here is derived from an EMBL/GenBank/DDBJ whole genome shotgun (WGS) entry which is preliminary data.</text>
</comment>
<dbReference type="GO" id="GO:0009103">
    <property type="term" value="P:lipopolysaccharide biosynthetic process"/>
    <property type="evidence" value="ECO:0007669"/>
    <property type="project" value="TreeGrafter"/>
</dbReference>
<dbReference type="InterPro" id="IPR028098">
    <property type="entry name" value="Glyco_trans_4-like_N"/>
</dbReference>
<feature type="domain" description="Glycosyl transferase family 1" evidence="2">
    <location>
        <begin position="200"/>
        <end position="334"/>
    </location>
</feature>
<evidence type="ECO:0000313" key="4">
    <source>
        <dbReference type="EMBL" id="ROT97995.1"/>
    </source>
</evidence>
<gene>
    <name evidence="4" type="ORF">EAT49_17115</name>
</gene>
<dbReference type="Gene3D" id="3.40.50.2000">
    <property type="entry name" value="Glycogen Phosphorylase B"/>
    <property type="match status" value="2"/>
</dbReference>